<feature type="domain" description="YjiS-like" evidence="1">
    <location>
        <begin position="165"/>
        <end position="197"/>
    </location>
</feature>
<evidence type="ECO:0000313" key="3">
    <source>
        <dbReference type="Proteomes" id="UP001279642"/>
    </source>
</evidence>
<sequence>MYRMMTNEKVAGSVAFAPTMTTRVTATSAIVEFARTVVNSARRAIARAGVAQELALLDDRMLADIGVNRTEITQVAEKATKVSGEPTLFQAFSRAVYGVFVQPVLHFLHRRHIYNTLMALDDRMLADIGLSRYEIASYVRKLDVAKAERVPALLAATEQDIVAPLRAWNRARATARQLSKLDDRMLVDIGIVRGDIDWLAGEIARKTVAPANINAANDHSPRAA</sequence>
<name>A0ABU5E4W0_9PROT</name>
<evidence type="ECO:0000313" key="2">
    <source>
        <dbReference type="EMBL" id="MDY0881295.1"/>
    </source>
</evidence>
<feature type="domain" description="YjiS-like" evidence="1">
    <location>
        <begin position="40"/>
        <end position="72"/>
    </location>
</feature>
<keyword evidence="3" id="KW-1185">Reference proteome</keyword>
<organism evidence="2 3">
    <name type="scientific">Dongia soli</name>
    <dbReference type="NCBI Taxonomy" id="600628"/>
    <lineage>
        <taxon>Bacteria</taxon>
        <taxon>Pseudomonadati</taxon>
        <taxon>Pseudomonadota</taxon>
        <taxon>Alphaproteobacteria</taxon>
        <taxon>Rhodospirillales</taxon>
        <taxon>Dongiaceae</taxon>
        <taxon>Dongia</taxon>
    </lineage>
</organism>
<protein>
    <submittedName>
        <fullName evidence="2">DUF1127 domain-containing protein</fullName>
    </submittedName>
</protein>
<dbReference type="Pfam" id="PF06568">
    <property type="entry name" value="YjiS-like"/>
    <property type="match status" value="3"/>
</dbReference>
<comment type="caution">
    <text evidence="2">The sequence shown here is derived from an EMBL/GenBank/DDBJ whole genome shotgun (WGS) entry which is preliminary data.</text>
</comment>
<feature type="domain" description="YjiS-like" evidence="1">
    <location>
        <begin position="109"/>
        <end position="135"/>
    </location>
</feature>
<accession>A0ABU5E4W0</accession>
<dbReference type="RefSeq" id="WP_320506364.1">
    <property type="nucleotide sequence ID" value="NZ_JAXCLW010000001.1"/>
</dbReference>
<dbReference type="Proteomes" id="UP001279642">
    <property type="component" value="Unassembled WGS sequence"/>
</dbReference>
<evidence type="ECO:0000259" key="1">
    <source>
        <dbReference type="Pfam" id="PF06568"/>
    </source>
</evidence>
<reference evidence="2 3" key="1">
    <citation type="journal article" date="2016" name="Antonie Van Leeuwenhoek">
        <title>Dongia soli sp. nov., isolated from soil from Dokdo, Korea.</title>
        <authorList>
            <person name="Kim D.U."/>
            <person name="Lee H."/>
            <person name="Kim H."/>
            <person name="Kim S.G."/>
            <person name="Ka J.O."/>
        </authorList>
    </citation>
    <scope>NUCLEOTIDE SEQUENCE [LARGE SCALE GENOMIC DNA]</scope>
    <source>
        <strain evidence="2 3">D78</strain>
    </source>
</reference>
<gene>
    <name evidence="2" type="ORF">SMD27_00425</name>
</gene>
<dbReference type="EMBL" id="JAXCLW010000001">
    <property type="protein sequence ID" value="MDY0881295.1"/>
    <property type="molecule type" value="Genomic_DNA"/>
</dbReference>
<dbReference type="InterPro" id="IPR009506">
    <property type="entry name" value="YjiS-like"/>
</dbReference>
<proteinExistence type="predicted"/>